<name>A0AAD1KRF3_9ACTN</name>
<dbReference type="AlphaFoldDB" id="A0AAD1KRF3"/>
<dbReference type="EMBL" id="AP024747">
    <property type="protein sequence ID" value="BCY25740.1"/>
    <property type="molecule type" value="Genomic_DNA"/>
</dbReference>
<sequence>MVACTDPKADSRIHKVANRKSRQLHSVVSLISLRAPPGNHLEVLKGDSGAAQHLDQRSVLCGRMLVRRAITEVRHD</sequence>
<evidence type="ECO:0000313" key="1">
    <source>
        <dbReference type="EMBL" id="BCY25740.1"/>
    </source>
</evidence>
<protein>
    <submittedName>
        <fullName evidence="1">Uncharacterized protein</fullName>
    </submittedName>
</protein>
<gene>
    <name evidence="1" type="ORF">KB1_17300</name>
</gene>
<reference evidence="1" key="1">
    <citation type="submission" date="2021-06" db="EMBL/GenBank/DDBJ databases">
        <title>Genome sequence of Cutibacterium modestum strain KB17-24694.</title>
        <authorList>
            <person name="Dekio I."/>
            <person name="Asahina A."/>
            <person name="Nishida M."/>
        </authorList>
    </citation>
    <scope>NUCLEOTIDE SEQUENCE</scope>
    <source>
        <strain evidence="1">KB17-24694</strain>
    </source>
</reference>
<evidence type="ECO:0000313" key="2">
    <source>
        <dbReference type="Proteomes" id="UP000825072"/>
    </source>
</evidence>
<dbReference type="Proteomes" id="UP000825072">
    <property type="component" value="Chromosome 1"/>
</dbReference>
<accession>A0AAD1KRF3</accession>
<organism evidence="1 2">
    <name type="scientific">Cutibacterium modestum</name>
    <dbReference type="NCBI Taxonomy" id="2559073"/>
    <lineage>
        <taxon>Bacteria</taxon>
        <taxon>Bacillati</taxon>
        <taxon>Actinomycetota</taxon>
        <taxon>Actinomycetes</taxon>
        <taxon>Propionibacteriales</taxon>
        <taxon>Propionibacteriaceae</taxon>
        <taxon>Cutibacterium</taxon>
    </lineage>
</organism>
<proteinExistence type="predicted"/>